<dbReference type="AlphaFoldDB" id="A0A4P7SFU6"/>
<dbReference type="RefSeq" id="WP_135975035.1">
    <property type="nucleotide sequence ID" value="NZ_CP039291.1"/>
</dbReference>
<sequence length="153" mass="15511">MRPMPALPRRARRTSAGASRRAAALLAAGALAVGLSACSGDDGVDPSTAEWPEAVEPAEAEGDLWVVWTGVADAGGEGALEEEVARLAELGYDAEVWDPACQEGAGEKIAGLTGIEAPVAVGLAFASEEDAGVFDTRYEGATVSLTTGAYTCA</sequence>
<dbReference type="KEGG" id="celz:E5225_04195"/>
<keyword evidence="1" id="KW-0732">Signal</keyword>
<feature type="signal peptide" evidence="1">
    <location>
        <begin position="1"/>
        <end position="39"/>
    </location>
</feature>
<evidence type="ECO:0000313" key="3">
    <source>
        <dbReference type="Proteomes" id="UP000296469"/>
    </source>
</evidence>
<dbReference type="EMBL" id="CP039291">
    <property type="protein sequence ID" value="QCB92872.1"/>
    <property type="molecule type" value="Genomic_DNA"/>
</dbReference>
<evidence type="ECO:0000256" key="1">
    <source>
        <dbReference type="SAM" id="SignalP"/>
    </source>
</evidence>
<accession>A0A4P7SFU6</accession>
<dbReference type="OrthoDB" id="4826823at2"/>
<keyword evidence="3" id="KW-1185">Reference proteome</keyword>
<proteinExistence type="predicted"/>
<organism evidence="2 3">
    <name type="scientific">Cellulomonas shaoxiangyii</name>
    <dbReference type="NCBI Taxonomy" id="2566013"/>
    <lineage>
        <taxon>Bacteria</taxon>
        <taxon>Bacillati</taxon>
        <taxon>Actinomycetota</taxon>
        <taxon>Actinomycetes</taxon>
        <taxon>Micrococcales</taxon>
        <taxon>Cellulomonadaceae</taxon>
        <taxon>Cellulomonas</taxon>
    </lineage>
</organism>
<dbReference type="Proteomes" id="UP000296469">
    <property type="component" value="Chromosome"/>
</dbReference>
<feature type="chain" id="PRO_5039409162" evidence="1">
    <location>
        <begin position="40"/>
        <end position="153"/>
    </location>
</feature>
<evidence type="ECO:0000313" key="2">
    <source>
        <dbReference type="EMBL" id="QCB92872.1"/>
    </source>
</evidence>
<reference evidence="2 3" key="1">
    <citation type="submission" date="2019-04" db="EMBL/GenBank/DDBJ databases">
        <title>Isolation and identification of Cellulomonas shaoxiangyii sp. Nov. isolated from feces of the Tibetan antelopes (Pantholops hodgsonii) in the Qinghai-Tibet plateau of China.</title>
        <authorList>
            <person name="Tian Z."/>
        </authorList>
    </citation>
    <scope>NUCLEOTIDE SEQUENCE [LARGE SCALE GENOMIC DNA]</scope>
    <source>
        <strain evidence="2 3">Z28</strain>
    </source>
</reference>
<protein>
    <submittedName>
        <fullName evidence="2">Uncharacterized protein</fullName>
    </submittedName>
</protein>
<gene>
    <name evidence="2" type="ORF">E5225_04195</name>
</gene>
<name>A0A4P7SFU6_9CELL</name>